<dbReference type="Proteomes" id="UP000758168">
    <property type="component" value="Unassembled WGS sequence"/>
</dbReference>
<keyword evidence="2" id="KW-1185">Reference proteome</keyword>
<evidence type="ECO:0000313" key="2">
    <source>
        <dbReference type="Proteomes" id="UP000758168"/>
    </source>
</evidence>
<protein>
    <submittedName>
        <fullName evidence="1">Uncharacterized protein</fullName>
    </submittedName>
</protein>
<name>A0ABS4Z515_9ACTN</name>
<proteinExistence type="predicted"/>
<dbReference type="EMBL" id="JAGIOB010000001">
    <property type="protein sequence ID" value="MBP2416054.1"/>
    <property type="molecule type" value="Genomic_DNA"/>
</dbReference>
<dbReference type="RefSeq" id="WP_210053503.1">
    <property type="nucleotide sequence ID" value="NZ_BAAAMH010000006.1"/>
</dbReference>
<organism evidence="1 2">
    <name type="scientific">Microlunatus capsulatus</name>
    <dbReference type="NCBI Taxonomy" id="99117"/>
    <lineage>
        <taxon>Bacteria</taxon>
        <taxon>Bacillati</taxon>
        <taxon>Actinomycetota</taxon>
        <taxon>Actinomycetes</taxon>
        <taxon>Propionibacteriales</taxon>
        <taxon>Propionibacteriaceae</taxon>
        <taxon>Microlunatus</taxon>
    </lineage>
</organism>
<comment type="caution">
    <text evidence="1">The sequence shown here is derived from an EMBL/GenBank/DDBJ whole genome shotgun (WGS) entry which is preliminary data.</text>
</comment>
<accession>A0ABS4Z515</accession>
<gene>
    <name evidence="1" type="ORF">JOF54_000976</name>
</gene>
<reference evidence="1 2" key="1">
    <citation type="submission" date="2021-03" db="EMBL/GenBank/DDBJ databases">
        <title>Sequencing the genomes of 1000 actinobacteria strains.</title>
        <authorList>
            <person name="Klenk H.-P."/>
        </authorList>
    </citation>
    <scope>NUCLEOTIDE SEQUENCE [LARGE SCALE GENOMIC DNA]</scope>
    <source>
        <strain evidence="1 2">DSM 12936</strain>
    </source>
</reference>
<sequence length="127" mass="13576">MTARSLPAGTAALLGWPSVLLGVVPLVAPGAVARWAGLPDRPSVRSLLRLVGVRELVVAVVFLHRPTSRRLWAFVGQDAVDLPLCLAWLHAGAGARTAGEERRTRRLCGLYLAMAVVDVGAALRHDR</sequence>
<evidence type="ECO:0000313" key="1">
    <source>
        <dbReference type="EMBL" id="MBP2416054.1"/>
    </source>
</evidence>